<dbReference type="Gene3D" id="3.40.50.300">
    <property type="entry name" value="P-loop containing nucleotide triphosphate hydrolases"/>
    <property type="match status" value="2"/>
</dbReference>
<dbReference type="EMBL" id="JABWGN010000001">
    <property type="protein sequence ID" value="NUW30209.1"/>
    <property type="molecule type" value="Genomic_DNA"/>
</dbReference>
<feature type="binding site" evidence="3">
    <location>
        <begin position="555"/>
        <end position="562"/>
    </location>
    <ligand>
        <name>ATP</name>
        <dbReference type="ChEBI" id="CHEBI:30616"/>
    </ligand>
</feature>
<accession>A0A7Y6I290</accession>
<dbReference type="Proteomes" id="UP000586042">
    <property type="component" value="Unassembled WGS sequence"/>
</dbReference>
<feature type="region of interest" description="Disordered" evidence="4">
    <location>
        <begin position="1"/>
        <end position="261"/>
    </location>
</feature>
<dbReference type="AlphaFoldDB" id="A0A7Y6I290"/>
<evidence type="ECO:0000313" key="6">
    <source>
        <dbReference type="EMBL" id="NUW30209.1"/>
    </source>
</evidence>
<dbReference type="InterPro" id="IPR002543">
    <property type="entry name" value="FtsK_dom"/>
</dbReference>
<feature type="compositionally biased region" description="Gly residues" evidence="4">
    <location>
        <begin position="214"/>
        <end position="227"/>
    </location>
</feature>
<organism evidence="6 7">
    <name type="scientific">Nonomuraea montanisoli</name>
    <dbReference type="NCBI Taxonomy" id="2741721"/>
    <lineage>
        <taxon>Bacteria</taxon>
        <taxon>Bacillati</taxon>
        <taxon>Actinomycetota</taxon>
        <taxon>Actinomycetes</taxon>
        <taxon>Streptosporangiales</taxon>
        <taxon>Streptosporangiaceae</taxon>
        <taxon>Nonomuraea</taxon>
    </lineage>
</organism>
<dbReference type="PANTHER" id="PTHR22683:SF1">
    <property type="entry name" value="TYPE VII SECRETION SYSTEM PROTEIN ESSC"/>
    <property type="match status" value="1"/>
</dbReference>
<dbReference type="PROSITE" id="PS50901">
    <property type="entry name" value="FTSK"/>
    <property type="match status" value="1"/>
</dbReference>
<dbReference type="InterPro" id="IPR003593">
    <property type="entry name" value="AAA+_ATPase"/>
</dbReference>
<gene>
    <name evidence="6" type="ORF">HTZ77_02020</name>
</gene>
<dbReference type="GO" id="GO:0003677">
    <property type="term" value="F:DNA binding"/>
    <property type="evidence" value="ECO:0007669"/>
    <property type="project" value="InterPro"/>
</dbReference>
<dbReference type="InterPro" id="IPR050206">
    <property type="entry name" value="FtsK/SpoIIIE/SftA"/>
</dbReference>
<evidence type="ECO:0000256" key="4">
    <source>
        <dbReference type="SAM" id="MobiDB-lite"/>
    </source>
</evidence>
<feature type="compositionally biased region" description="Basic and acidic residues" evidence="4">
    <location>
        <begin position="348"/>
        <end position="357"/>
    </location>
</feature>
<dbReference type="SUPFAM" id="SSF52540">
    <property type="entry name" value="P-loop containing nucleoside triphosphate hydrolases"/>
    <property type="match status" value="2"/>
</dbReference>
<name>A0A7Y6I290_9ACTN</name>
<reference evidence="6 7" key="1">
    <citation type="submission" date="2020-06" db="EMBL/GenBank/DDBJ databases">
        <title>Nonomuraea sp. SMC257, a novel actinomycete isolated from soil.</title>
        <authorList>
            <person name="Chanama M."/>
        </authorList>
    </citation>
    <scope>NUCLEOTIDE SEQUENCE [LARGE SCALE GENOMIC DNA]</scope>
    <source>
        <strain evidence="6 7">SMC257</strain>
    </source>
</reference>
<keyword evidence="2 3" id="KW-0067">ATP-binding</keyword>
<dbReference type="GO" id="GO:0005524">
    <property type="term" value="F:ATP binding"/>
    <property type="evidence" value="ECO:0007669"/>
    <property type="project" value="UniProtKB-UniRule"/>
</dbReference>
<dbReference type="PANTHER" id="PTHR22683">
    <property type="entry name" value="SPORULATION PROTEIN RELATED"/>
    <property type="match status" value="1"/>
</dbReference>
<evidence type="ECO:0000256" key="2">
    <source>
        <dbReference type="ARBA" id="ARBA00022840"/>
    </source>
</evidence>
<sequence>MPHGAPTADGPARDWPPHTMPPSATRPGSAPPDPLGAWGTSPADQDPGDARRGATPGGRDARDTSPSGQAPDVRDTSPGRAPDTRGTSPGQAPDVRGTSPEQAPDVRGTSPGGEPDTRDTSPGWAPGEVTPGGWPPEDMPAMPASDGITDDPTRAGGASSGLSGRGSHSPGDRFPGVTPLPRTDGLSVRGKAPGADGMPGHGSAPDPGFVGDPGVAGRGSGVTGRGFGQDRLHEALDVLGPADLGRPGECTGRFEMSDGGPGSVRVVDVDWRSLGRPLPAPPEPPEESTVTDLSILADAIVEATRLTGVRRQPSPWLEPLPAHLVLDQVHAMTGRPRAYTGMGGESTTRQERPERPGTHTGPAPQSGRSATHRHPAEHPDSHTGAIPQIDYSGTHRHPAAHPDAYIGPDPRSSLLGSHDDPAERPDAQHTGWSSPTGRTGPPRGPVERPEAYTGPVSENDPTGTRRGPDEGPDAHTGWNQQTSAMGTYGRPAGHPDVYAGPGPRIGHMGTHSDFGSSDFMEVEPIPFGVIDRPWAQDRRPLALDLPHGGHLLIAGSARTGRSTALRTVAGAIAAQASPADVHVHAIDCGSGALLPLVAMPHCGAVVTRDQLDRVERLLGRLRAEVGRRQQLLAEAGHASLAEYRAAGHRLPWLVFMLDRWEGYVAAFESYDYGRLIDAVLQLLREGPAVGLRAVVTGDRSCLMGQVSTVFDDRLILRLADPADYGLAGFPLKGLPSSMPPGRALSIGEHGVVESQIALLTADPSGPAQVGALQDLARSASGHERGQGTMVAGPGGADRGAWLREGEPPLRVDALPMRITAGEAAALAPAFSRPSPLWALVGAGGDALAPLGIDLYAQGPGAVIAGPPRSGRSSVLLTAAHSLIAHGTPVVAVAPRRSPLRDLRGAVAVLDGNATDLQELLAEHKEYVVLVDDAELISPDGPLGMALEEVLRSGRDGDHGLIIAGSTGDLTQAYRGFVAETRKSRTGVLLSVQSPADGDLLSVRLPRGAVGGPPGRGLLVTMGTMTPIQAALPEGGV</sequence>
<dbReference type="SMART" id="SM00382">
    <property type="entry name" value="AAA"/>
    <property type="match status" value="2"/>
</dbReference>
<proteinExistence type="predicted"/>
<feature type="compositionally biased region" description="Basic and acidic residues" evidence="4">
    <location>
        <begin position="417"/>
        <end position="427"/>
    </location>
</feature>
<evidence type="ECO:0000256" key="1">
    <source>
        <dbReference type="ARBA" id="ARBA00022741"/>
    </source>
</evidence>
<feature type="region of interest" description="Disordered" evidence="4">
    <location>
        <begin position="336"/>
        <end position="510"/>
    </location>
</feature>
<dbReference type="Pfam" id="PF01580">
    <property type="entry name" value="FtsK_SpoIIIE"/>
    <property type="match status" value="1"/>
</dbReference>
<dbReference type="InterPro" id="IPR027417">
    <property type="entry name" value="P-loop_NTPase"/>
</dbReference>
<feature type="domain" description="FtsK" evidence="5">
    <location>
        <begin position="538"/>
        <end position="725"/>
    </location>
</feature>
<comment type="caution">
    <text evidence="6">The sequence shown here is derived from an EMBL/GenBank/DDBJ whole genome shotgun (WGS) entry which is preliminary data.</text>
</comment>
<evidence type="ECO:0000256" key="3">
    <source>
        <dbReference type="PROSITE-ProRule" id="PRU00289"/>
    </source>
</evidence>
<protein>
    <recommendedName>
        <fullName evidence="5">FtsK domain-containing protein</fullName>
    </recommendedName>
</protein>
<feature type="compositionally biased region" description="Low complexity" evidence="4">
    <location>
        <begin position="156"/>
        <end position="169"/>
    </location>
</feature>
<evidence type="ECO:0000313" key="7">
    <source>
        <dbReference type="Proteomes" id="UP000586042"/>
    </source>
</evidence>
<evidence type="ECO:0000259" key="5">
    <source>
        <dbReference type="PROSITE" id="PS50901"/>
    </source>
</evidence>
<keyword evidence="7" id="KW-1185">Reference proteome</keyword>
<keyword evidence="1 3" id="KW-0547">Nucleotide-binding</keyword>